<dbReference type="OrthoDB" id="67059at2759"/>
<dbReference type="Proteomes" id="UP000193920">
    <property type="component" value="Unassembled WGS sequence"/>
</dbReference>
<feature type="compositionally biased region" description="Low complexity" evidence="1">
    <location>
        <begin position="710"/>
        <end position="720"/>
    </location>
</feature>
<dbReference type="AlphaFoldDB" id="A0A1Y2CGQ8"/>
<evidence type="ECO:0000313" key="3">
    <source>
        <dbReference type="EMBL" id="ORY46192.1"/>
    </source>
</evidence>
<feature type="compositionally biased region" description="Low complexity" evidence="1">
    <location>
        <begin position="1165"/>
        <end position="1177"/>
    </location>
</feature>
<feature type="region of interest" description="Disordered" evidence="1">
    <location>
        <begin position="908"/>
        <end position="973"/>
    </location>
</feature>
<evidence type="ECO:0000259" key="2">
    <source>
        <dbReference type="Pfam" id="PF22065"/>
    </source>
</evidence>
<gene>
    <name evidence="3" type="ORF">LY90DRAFT_671399</name>
</gene>
<name>A0A1Y2CGQ8_9FUNG</name>
<evidence type="ECO:0000313" key="4">
    <source>
        <dbReference type="Proteomes" id="UP000193920"/>
    </source>
</evidence>
<feature type="compositionally biased region" description="Polar residues" evidence="1">
    <location>
        <begin position="961"/>
        <end position="973"/>
    </location>
</feature>
<comment type="caution">
    <text evidence="3">The sequence shown here is derived from an EMBL/GenBank/DDBJ whole genome shotgun (WGS) entry which is preliminary data.</text>
</comment>
<feature type="region of interest" description="Disordered" evidence="1">
    <location>
        <begin position="382"/>
        <end position="564"/>
    </location>
</feature>
<accession>A0A1Y2CGQ8</accession>
<feature type="domain" description="Cep192-like" evidence="2">
    <location>
        <begin position="180"/>
        <end position="273"/>
    </location>
</feature>
<keyword evidence="4" id="KW-1185">Reference proteome</keyword>
<evidence type="ECO:0000256" key="1">
    <source>
        <dbReference type="SAM" id="MobiDB-lite"/>
    </source>
</evidence>
<feature type="compositionally biased region" description="Polar residues" evidence="1">
    <location>
        <begin position="441"/>
        <end position="462"/>
    </location>
</feature>
<feature type="compositionally biased region" description="Low complexity" evidence="1">
    <location>
        <begin position="728"/>
        <end position="737"/>
    </location>
</feature>
<feature type="compositionally biased region" description="Low complexity" evidence="1">
    <location>
        <begin position="908"/>
        <end position="932"/>
    </location>
</feature>
<feature type="compositionally biased region" description="Basic and acidic residues" evidence="1">
    <location>
        <begin position="431"/>
        <end position="440"/>
    </location>
</feature>
<dbReference type="InterPro" id="IPR013783">
    <property type="entry name" value="Ig-like_fold"/>
</dbReference>
<feature type="compositionally biased region" description="Low complexity" evidence="1">
    <location>
        <begin position="382"/>
        <end position="392"/>
    </location>
</feature>
<feature type="region of interest" description="Disordered" evidence="1">
    <location>
        <begin position="1142"/>
        <end position="1179"/>
    </location>
</feature>
<feature type="region of interest" description="Disordered" evidence="1">
    <location>
        <begin position="834"/>
        <end position="856"/>
    </location>
</feature>
<feature type="region of interest" description="Disordered" evidence="1">
    <location>
        <begin position="582"/>
        <end position="765"/>
    </location>
</feature>
<feature type="compositionally biased region" description="Low complexity" evidence="1">
    <location>
        <begin position="839"/>
        <end position="856"/>
    </location>
</feature>
<feature type="compositionally biased region" description="Basic and acidic residues" evidence="1">
    <location>
        <begin position="622"/>
        <end position="664"/>
    </location>
</feature>
<dbReference type="Gene3D" id="2.60.40.10">
    <property type="entry name" value="Immunoglobulins"/>
    <property type="match status" value="1"/>
</dbReference>
<dbReference type="InterPro" id="IPR054087">
    <property type="entry name" value="Cep192-like_D7"/>
</dbReference>
<feature type="compositionally biased region" description="Low complexity" evidence="1">
    <location>
        <begin position="947"/>
        <end position="960"/>
    </location>
</feature>
<feature type="compositionally biased region" description="Low complexity" evidence="1">
    <location>
        <begin position="595"/>
        <end position="611"/>
    </location>
</feature>
<feature type="compositionally biased region" description="Polar residues" evidence="1">
    <location>
        <begin position="612"/>
        <end position="621"/>
    </location>
</feature>
<organism evidence="3 4">
    <name type="scientific">Neocallimastix californiae</name>
    <dbReference type="NCBI Taxonomy" id="1754190"/>
    <lineage>
        <taxon>Eukaryota</taxon>
        <taxon>Fungi</taxon>
        <taxon>Fungi incertae sedis</taxon>
        <taxon>Chytridiomycota</taxon>
        <taxon>Chytridiomycota incertae sedis</taxon>
        <taxon>Neocallimastigomycetes</taxon>
        <taxon>Neocallimastigales</taxon>
        <taxon>Neocallimastigaceae</taxon>
        <taxon>Neocallimastix</taxon>
    </lineage>
</organism>
<sequence length="1250" mass="145856">MNTSNSFSGFNNDESINLTKNSILKNSSSNLSNSNSNIRKSVSINELNNVIEDVQYYNLDDYERFNKRTNEDPENHLEKRHSLNTIIQNNELPNSRQSSFLELMKTSSTESMENLRESNNKNIDNNIDDEGDPFKVKENIQIILPETRIVKQVDPISKFYKVPFHQPRIPIIFHNKIYPRKKEVMIIRLMNPLDCKTMWKITQCSSGTVNYDPEEKELHEFRYSFRELFSSFSFNKTSGVVEPFEEQKILLTFSPSCPGEYNQQWYLQCKRTKVLLEITGNCKEKLQRIKRKPIMETKYYSSNDSYSTSEEEDIYSDLPYLPINIFKYDDFNDQLDNENSNDLNTKEVSLSTEDSDYFKNYVKPEALEERNNQIITDPNIINDRNIDINDNNPKSIDNKRNKKDKKRKHKKKNKGIIYDENDDDMNSTEIKSNDYSDRSFENNLNPKPGTSDNTDKNSSQSEIEIYDRNGDFDTDNINKPLLDNPSEDYFNKFPSKKYPYNNFPNNPNRNYPYNNYPNSNYPNNNPNNFFNPNNYINNNPYENPTKLPPNYNSNNDKDKNNREYMNPFFPLVKNIDNSNEMPCYYHDNNDEDKNNLPNNSRNNLSNKNNINESTSSLNNSKDSMEDRNLKIDDPKSKKKNDNDPSNEGKRKETIKNHNEQEKNKKKDKKKRHSDKNKRNNNKKEIKIIKKTKKINIKHKRKPKNKKNEYSSSSSPSLSTRSIDDIDSDISSTYSNNNSDKDSLDSSSSTNSEENSSSKSPSLSFSSYSSENEIFYERSLRANDNDYDNISNNSSEIYSIEYSNDCMISFEKTSYINNENCDITSERLKNIPTDTSLITESQKSQSKTSSTNDSSLSNEFSSNFAQAMIKSNSMNSLNCHPALSSVTSNTYSSDSLKNIKIRNYKKYNKSSNNSKLNDKSINANNYYNNSNNIDNDENQCNTHQIPINENSNKNKNNSYSNFLHQDTNSYSQNKSSEQDIFNLVKDPYYHQFIHISRNSDFSAPYSDNSSFNSFKNNRINIGDKNIEISEIHNKMKHRYTNNNKSSDKRNNICDEIKKTIQTVYHEDPDEKPVKYQRNWEVKNMNYSNNDKENILFNPKNRIKIYNNNIINDNTHKKSYSETSTNNKYDYSISASINNYSNSANNNYHSSDDHGYKKNNYSTSRYKNNNKLNDKNSYNGDTRYSVSQSYSTNSNRCNRSDFASDTSIDVLLQSQNEGKIQQFITSKLNQMLNRDYKRKVKYTNINNNSIDI</sequence>
<reference evidence="3 4" key="1">
    <citation type="submission" date="2016-08" db="EMBL/GenBank/DDBJ databases">
        <title>A Parts List for Fungal Cellulosomes Revealed by Comparative Genomics.</title>
        <authorList>
            <consortium name="DOE Joint Genome Institute"/>
            <person name="Haitjema C.H."/>
            <person name="Gilmore S.P."/>
            <person name="Henske J.K."/>
            <person name="Solomon K.V."/>
            <person name="De Groot R."/>
            <person name="Kuo A."/>
            <person name="Mondo S.J."/>
            <person name="Salamov A.A."/>
            <person name="Labutti K."/>
            <person name="Zhao Z."/>
            <person name="Chiniquy J."/>
            <person name="Barry K."/>
            <person name="Brewer H.M."/>
            <person name="Purvine S.O."/>
            <person name="Wright A.T."/>
            <person name="Boxma B."/>
            <person name="Van Alen T."/>
            <person name="Hackstein J.H."/>
            <person name="Baker S.E."/>
            <person name="Grigoriev I.V."/>
            <person name="O'Malley M.A."/>
        </authorList>
    </citation>
    <scope>NUCLEOTIDE SEQUENCE [LARGE SCALE GENOMIC DNA]</scope>
    <source>
        <strain evidence="3 4">G1</strain>
    </source>
</reference>
<protein>
    <recommendedName>
        <fullName evidence="2">Cep192-like domain-containing protein</fullName>
    </recommendedName>
</protein>
<dbReference type="Pfam" id="PF22065">
    <property type="entry name" value="Cep192_D7"/>
    <property type="match status" value="1"/>
</dbReference>
<feature type="compositionally biased region" description="Basic residues" evidence="1">
    <location>
        <begin position="665"/>
        <end position="680"/>
    </location>
</feature>
<dbReference type="EMBL" id="MCOG01000109">
    <property type="protein sequence ID" value="ORY46192.1"/>
    <property type="molecule type" value="Genomic_DNA"/>
</dbReference>
<proteinExistence type="predicted"/>
<feature type="compositionally biased region" description="Low complexity" evidence="1">
    <location>
        <begin position="498"/>
        <end position="554"/>
    </location>
</feature>
<feature type="compositionally biased region" description="Basic residues" evidence="1">
    <location>
        <begin position="688"/>
        <end position="704"/>
    </location>
</feature>
<feature type="compositionally biased region" description="Low complexity" evidence="1">
    <location>
        <begin position="744"/>
        <end position="765"/>
    </location>
</feature>
<feature type="compositionally biased region" description="Basic residues" evidence="1">
    <location>
        <begin position="400"/>
        <end position="414"/>
    </location>
</feature>